<dbReference type="NCBIfam" id="NF041742">
    <property type="entry name" value="WGxxGxxG_fam"/>
    <property type="match status" value="1"/>
</dbReference>
<organism evidence="3 4">
    <name type="scientific">Teichococcus vastitatis</name>
    <dbReference type="NCBI Taxonomy" id="2307076"/>
    <lineage>
        <taxon>Bacteria</taxon>
        <taxon>Pseudomonadati</taxon>
        <taxon>Pseudomonadota</taxon>
        <taxon>Alphaproteobacteria</taxon>
        <taxon>Acetobacterales</taxon>
        <taxon>Roseomonadaceae</taxon>
        <taxon>Roseomonas</taxon>
    </lineage>
</organism>
<dbReference type="Proteomes" id="UP001201985">
    <property type="component" value="Unassembled WGS sequence"/>
</dbReference>
<feature type="chain" id="PRO_5046545794" evidence="2">
    <location>
        <begin position="22"/>
        <end position="71"/>
    </location>
</feature>
<feature type="transmembrane region" description="Helical" evidence="1">
    <location>
        <begin position="43"/>
        <end position="60"/>
    </location>
</feature>
<keyword evidence="1" id="KW-0472">Membrane</keyword>
<evidence type="ECO:0000256" key="1">
    <source>
        <dbReference type="SAM" id="Phobius"/>
    </source>
</evidence>
<dbReference type="NCBIfam" id="NF038039">
    <property type="entry name" value="WGxxGxxG-CTERM"/>
    <property type="match status" value="1"/>
</dbReference>
<keyword evidence="1" id="KW-1133">Transmembrane helix</keyword>
<keyword evidence="1" id="KW-0812">Transmembrane</keyword>
<dbReference type="RefSeq" id="WP_120010942.1">
    <property type="nucleotide sequence ID" value="NZ_JALBUU010000042.1"/>
</dbReference>
<keyword evidence="2" id="KW-0732">Signal</keyword>
<feature type="signal peptide" evidence="2">
    <location>
        <begin position="1"/>
        <end position="21"/>
    </location>
</feature>
<reference evidence="3 4" key="1">
    <citation type="submission" date="2022-03" db="EMBL/GenBank/DDBJ databases">
        <title>Complete genome analysis of Roseomonas KG 17.1 : a prolific producer of plant growth promoters.</title>
        <authorList>
            <person name="Saadouli I."/>
            <person name="Najjari A."/>
            <person name="Mosbah A."/>
            <person name="Ouzari H.I."/>
        </authorList>
    </citation>
    <scope>NUCLEOTIDE SEQUENCE [LARGE SCALE GENOMIC DNA]</scope>
    <source>
        <strain evidence="3 4">KG17-1</strain>
    </source>
</reference>
<protein>
    <submittedName>
        <fullName evidence="3">WGxxGxxG-CTERM domain-containing protein</fullName>
    </submittedName>
</protein>
<evidence type="ECO:0000313" key="3">
    <source>
        <dbReference type="EMBL" id="MCI0755685.1"/>
    </source>
</evidence>
<proteinExistence type="predicted"/>
<evidence type="ECO:0000313" key="4">
    <source>
        <dbReference type="Proteomes" id="UP001201985"/>
    </source>
</evidence>
<sequence>MHKILCAVALLSMLAIVPAAAQTGTGPMTGTTTTQDDDDGFDLGWLGLLGLAGLAGLAGRKKHDTTTVGRR</sequence>
<accession>A0ABS9WAA1</accession>
<keyword evidence="4" id="KW-1185">Reference proteome</keyword>
<gene>
    <name evidence="3" type="ORF">MON41_18545</name>
</gene>
<evidence type="ECO:0000256" key="2">
    <source>
        <dbReference type="SAM" id="SignalP"/>
    </source>
</evidence>
<dbReference type="EMBL" id="JALBUU010000042">
    <property type="protein sequence ID" value="MCI0755685.1"/>
    <property type="molecule type" value="Genomic_DNA"/>
</dbReference>
<comment type="caution">
    <text evidence="3">The sequence shown here is derived from an EMBL/GenBank/DDBJ whole genome shotgun (WGS) entry which is preliminary data.</text>
</comment>
<name>A0ABS9WAA1_9PROT</name>